<dbReference type="Proteomes" id="UP001299546">
    <property type="component" value="Unassembled WGS sequence"/>
</dbReference>
<keyword evidence="1" id="KW-0472">Membrane</keyword>
<dbReference type="EMBL" id="JAJCIS010000005">
    <property type="protein sequence ID" value="MCB7387696.1"/>
    <property type="molecule type" value="Genomic_DNA"/>
</dbReference>
<comment type="caution">
    <text evidence="2">The sequence shown here is derived from an EMBL/GenBank/DDBJ whole genome shotgun (WGS) entry which is preliminary data.</text>
</comment>
<dbReference type="RefSeq" id="WP_066737138.1">
    <property type="nucleotide sequence ID" value="NZ_JAJCIQ010000006.1"/>
</dbReference>
<feature type="transmembrane region" description="Helical" evidence="1">
    <location>
        <begin position="6"/>
        <end position="27"/>
    </location>
</feature>
<gene>
    <name evidence="2" type="ORF">LIZ65_10400</name>
</gene>
<evidence type="ECO:0000313" key="2">
    <source>
        <dbReference type="EMBL" id="MCB7387696.1"/>
    </source>
</evidence>
<keyword evidence="1" id="KW-1133">Transmembrane helix</keyword>
<sequence length="131" mass="14205">MIFTWTMIIIVGAIGLIIAGVNIYGLANGGGKSCIAGLIASLVVAALICGGLAWWLYNTEGGKRAIKDTQSNISGGIERTVTVYDFDGDVLQQYTGKFDVSYDSERIKFDDEKGKRHVIYYTTGTVIIDEN</sequence>
<accession>A0ABS8DGZ6</accession>
<organism evidence="2 3">
    <name type="scientific">Bariatricus massiliensis</name>
    <dbReference type="NCBI Taxonomy" id="1745713"/>
    <lineage>
        <taxon>Bacteria</taxon>
        <taxon>Bacillati</taxon>
        <taxon>Bacillota</taxon>
        <taxon>Clostridia</taxon>
        <taxon>Lachnospirales</taxon>
        <taxon>Lachnospiraceae</taxon>
        <taxon>Bariatricus</taxon>
    </lineage>
</organism>
<reference evidence="2 3" key="1">
    <citation type="submission" date="2021-10" db="EMBL/GenBank/DDBJ databases">
        <title>Collection of gut derived symbiotic bacterial strains cultured from healthy donors.</title>
        <authorList>
            <person name="Lin H."/>
            <person name="Littmann E."/>
            <person name="Kohout C."/>
            <person name="Pamer E.G."/>
        </authorList>
    </citation>
    <scope>NUCLEOTIDE SEQUENCE [LARGE SCALE GENOMIC DNA]</scope>
    <source>
        <strain evidence="2 3">DFI.1.165</strain>
    </source>
</reference>
<proteinExistence type="predicted"/>
<evidence type="ECO:0000313" key="3">
    <source>
        <dbReference type="Proteomes" id="UP001299546"/>
    </source>
</evidence>
<keyword evidence="1" id="KW-0812">Transmembrane</keyword>
<protein>
    <submittedName>
        <fullName evidence="2">Uncharacterized protein</fullName>
    </submittedName>
</protein>
<evidence type="ECO:0000256" key="1">
    <source>
        <dbReference type="SAM" id="Phobius"/>
    </source>
</evidence>
<feature type="transmembrane region" description="Helical" evidence="1">
    <location>
        <begin position="34"/>
        <end position="57"/>
    </location>
</feature>
<name>A0ABS8DGZ6_9FIRM</name>
<keyword evidence="3" id="KW-1185">Reference proteome</keyword>